<gene>
    <name evidence="2" type="ORF">GP486_007055</name>
</gene>
<dbReference type="PANTHER" id="PTHR46929">
    <property type="entry name" value="EXPRESSED PROTEIN"/>
    <property type="match status" value="1"/>
</dbReference>
<name>A0A9P8L7P3_9PEZI</name>
<dbReference type="InterPro" id="IPR024752">
    <property type="entry name" value="Myb/SANT-like_dom"/>
</dbReference>
<feature type="domain" description="Myb/SANT-like" evidence="1">
    <location>
        <begin position="18"/>
        <end position="111"/>
    </location>
</feature>
<evidence type="ECO:0000313" key="3">
    <source>
        <dbReference type="Proteomes" id="UP000750711"/>
    </source>
</evidence>
<accession>A0A9P8L7P3</accession>
<proteinExistence type="predicted"/>
<reference evidence="2" key="1">
    <citation type="submission" date="2021-03" db="EMBL/GenBank/DDBJ databases">
        <title>Comparative genomics and phylogenomic investigation of the class Geoglossomycetes provide insights into ecological specialization and systematics.</title>
        <authorList>
            <person name="Melie T."/>
            <person name="Pirro S."/>
            <person name="Miller A.N."/>
            <person name="Quandt A."/>
        </authorList>
    </citation>
    <scope>NUCLEOTIDE SEQUENCE</scope>
    <source>
        <strain evidence="2">CAQ_001_2017</strain>
    </source>
</reference>
<protein>
    <recommendedName>
        <fullName evidence="1">Myb/SANT-like domain-containing protein</fullName>
    </recommendedName>
</protein>
<dbReference type="Proteomes" id="UP000750711">
    <property type="component" value="Unassembled WGS sequence"/>
</dbReference>
<dbReference type="Pfam" id="PF12776">
    <property type="entry name" value="Myb_DNA-bind_3"/>
    <property type="match status" value="1"/>
</dbReference>
<comment type="caution">
    <text evidence="2">The sequence shown here is derived from an EMBL/GenBank/DDBJ whole genome shotgun (WGS) entry which is preliminary data.</text>
</comment>
<organism evidence="2 3">
    <name type="scientific">Trichoglossum hirsutum</name>
    <dbReference type="NCBI Taxonomy" id="265104"/>
    <lineage>
        <taxon>Eukaryota</taxon>
        <taxon>Fungi</taxon>
        <taxon>Dikarya</taxon>
        <taxon>Ascomycota</taxon>
        <taxon>Pezizomycotina</taxon>
        <taxon>Geoglossomycetes</taxon>
        <taxon>Geoglossales</taxon>
        <taxon>Geoglossaceae</taxon>
        <taxon>Trichoglossum</taxon>
    </lineage>
</organism>
<keyword evidence="3" id="KW-1185">Reference proteome</keyword>
<dbReference type="EMBL" id="JAGHQM010001811">
    <property type="protein sequence ID" value="KAH0551727.1"/>
    <property type="molecule type" value="Genomic_DNA"/>
</dbReference>
<dbReference type="PANTHER" id="PTHR46929:SF3">
    <property type="entry name" value="MYB_SANT-LIKE DOMAIN-CONTAINING PROTEIN"/>
    <property type="match status" value="1"/>
</dbReference>
<dbReference type="AlphaFoldDB" id="A0A9P8L7P3"/>
<evidence type="ECO:0000313" key="2">
    <source>
        <dbReference type="EMBL" id="KAH0551727.1"/>
    </source>
</evidence>
<evidence type="ECO:0000259" key="1">
    <source>
        <dbReference type="Pfam" id="PF12776"/>
    </source>
</evidence>
<sequence length="134" mass="15421">MSNPGPDSEVMRSESPLWNPEREAVYIETLAEQSRDRKHGSYSTSAWIAVADAINARCKPAQTLTGTMMIHKYLELQNRCMIYRDLVKANYFFWDEKSKVISADEEVWNDYFRTGPLVYLESLVANAMEFDLVG</sequence>